<dbReference type="EMBL" id="JWIC01000007">
    <property type="protein sequence ID" value="KID55634.1"/>
    <property type="molecule type" value="Genomic_DNA"/>
</dbReference>
<dbReference type="EMBL" id="JWIC01000007">
    <property type="protein sequence ID" value="KID56357.1"/>
    <property type="molecule type" value="Genomic_DNA"/>
</dbReference>
<keyword evidence="1" id="KW-0812">Transmembrane</keyword>
<feature type="transmembrane region" description="Helical" evidence="1">
    <location>
        <begin position="100"/>
        <end position="117"/>
    </location>
</feature>
<feature type="transmembrane region" description="Helical" evidence="1">
    <location>
        <begin position="7"/>
        <end position="26"/>
    </location>
</feature>
<keyword evidence="1" id="KW-0472">Membrane</keyword>
<gene>
    <name evidence="2" type="ORF">JF50_14595</name>
    <name evidence="3" type="ORF">JF50_19205</name>
</gene>
<keyword evidence="1" id="KW-1133">Transmembrane helix</keyword>
<organism evidence="2 4">
    <name type="scientific">Pseudoalteromonas luteoviolacea</name>
    <dbReference type="NCBI Taxonomy" id="43657"/>
    <lineage>
        <taxon>Bacteria</taxon>
        <taxon>Pseudomonadati</taxon>
        <taxon>Pseudomonadota</taxon>
        <taxon>Gammaproteobacteria</taxon>
        <taxon>Alteromonadales</taxon>
        <taxon>Pseudoalteromonadaceae</taxon>
        <taxon>Pseudoalteromonas</taxon>
    </lineage>
</organism>
<feature type="transmembrane region" description="Helical" evidence="1">
    <location>
        <begin position="58"/>
        <end position="80"/>
    </location>
</feature>
<dbReference type="RefSeq" id="WP_039610212.1">
    <property type="nucleotide sequence ID" value="NZ_JWIC01000007.1"/>
</dbReference>
<dbReference type="Proteomes" id="UP000031327">
    <property type="component" value="Unassembled WGS sequence"/>
</dbReference>
<reference evidence="2 4" key="1">
    <citation type="submission" date="2014-12" db="EMBL/GenBank/DDBJ databases">
        <title>Draft Genome Sequence of Pseudoalteromonas luteoviolacea HI1.</title>
        <authorList>
            <person name="Asahina A.Y."/>
            <person name="Hadfield M.G."/>
        </authorList>
    </citation>
    <scope>NUCLEOTIDE SEQUENCE [LARGE SCALE GENOMIC DNA]</scope>
    <source>
        <strain evidence="2 4">HI1</strain>
    </source>
</reference>
<evidence type="ECO:0000313" key="4">
    <source>
        <dbReference type="Proteomes" id="UP000031327"/>
    </source>
</evidence>
<proteinExistence type="predicted"/>
<evidence type="ECO:0000256" key="1">
    <source>
        <dbReference type="SAM" id="Phobius"/>
    </source>
</evidence>
<comment type="caution">
    <text evidence="2">The sequence shown here is derived from an EMBL/GenBank/DDBJ whole genome shotgun (WGS) entry which is preliminary data.</text>
</comment>
<name>A0A0C1MFQ8_9GAMM</name>
<dbReference type="AlphaFoldDB" id="A0A0C1MFQ8"/>
<dbReference type="OrthoDB" id="9916816at2"/>
<sequence length="130" mass="14531">MIQKIAGWALVTSGVVGLGLTGYLIFTSMELNLLLAFLLAVSILPIVSGIYTLKNQRWALWIGLLYFLVQVIRIETSGFAWSFESPISFSFALTHEHTHIGFNLFAAIMLIIFIKLLRAKPNTDNTEQSI</sequence>
<accession>A0A0C1MFQ8</accession>
<protein>
    <submittedName>
        <fullName evidence="2">Uncharacterized protein</fullName>
    </submittedName>
</protein>
<evidence type="ECO:0000313" key="3">
    <source>
        <dbReference type="EMBL" id="KID56357.1"/>
    </source>
</evidence>
<evidence type="ECO:0000313" key="2">
    <source>
        <dbReference type="EMBL" id="KID55634.1"/>
    </source>
</evidence>
<feature type="transmembrane region" description="Helical" evidence="1">
    <location>
        <begin position="32"/>
        <end position="51"/>
    </location>
</feature>